<accession>A0A4Z0F7N4</accession>
<proteinExistence type="predicted"/>
<keyword evidence="1" id="KW-1133">Transmembrane helix</keyword>
<keyword evidence="3" id="KW-1185">Reference proteome</keyword>
<sequence>MSATMPMPIPRTIAVLILVLAVGLGGWAAQELGHYLDVICVVRGECYGRTDWVYWISLVPPLILTGVLSSVLVVVLAWSAGTRFVLQLVGRGGMPEPAVTRSITRVRHGLVGVGVLSMIGFGALAVWFMQV</sequence>
<feature type="transmembrane region" description="Helical" evidence="1">
    <location>
        <begin position="110"/>
        <end position="129"/>
    </location>
</feature>
<evidence type="ECO:0000313" key="3">
    <source>
        <dbReference type="Proteomes" id="UP000297890"/>
    </source>
</evidence>
<dbReference type="Proteomes" id="UP000297890">
    <property type="component" value="Unassembled WGS sequence"/>
</dbReference>
<dbReference type="AlphaFoldDB" id="A0A4Z0F7N4"/>
<keyword evidence="1" id="KW-0812">Transmembrane</keyword>
<evidence type="ECO:0000313" key="2">
    <source>
        <dbReference type="EMBL" id="TFZ82321.1"/>
    </source>
</evidence>
<name>A0A4Z0F7N4_9GAMM</name>
<dbReference type="EMBL" id="SRIO01000010">
    <property type="protein sequence ID" value="TFZ82321.1"/>
    <property type="molecule type" value="Genomic_DNA"/>
</dbReference>
<comment type="caution">
    <text evidence="2">The sequence shown here is derived from an EMBL/GenBank/DDBJ whole genome shotgun (WGS) entry which is preliminary data.</text>
</comment>
<evidence type="ECO:0000256" key="1">
    <source>
        <dbReference type="SAM" id="Phobius"/>
    </source>
</evidence>
<gene>
    <name evidence="2" type="ORF">E4680_08750</name>
</gene>
<organism evidence="2 3">
    <name type="scientific">Candidatus Macondimonas diazotrophica</name>
    <dbReference type="NCBI Taxonomy" id="2305248"/>
    <lineage>
        <taxon>Bacteria</taxon>
        <taxon>Pseudomonadati</taxon>
        <taxon>Pseudomonadota</taxon>
        <taxon>Gammaproteobacteria</taxon>
        <taxon>Chromatiales</taxon>
        <taxon>Ectothiorhodospiraceae</taxon>
        <taxon>Candidatus Macondimonas</taxon>
    </lineage>
</organism>
<keyword evidence="1" id="KW-0472">Membrane</keyword>
<feature type="transmembrane region" description="Helical" evidence="1">
    <location>
        <begin position="52"/>
        <end position="78"/>
    </location>
</feature>
<dbReference type="RefSeq" id="WP_135282027.1">
    <property type="nucleotide sequence ID" value="NZ_SRIO01000010.1"/>
</dbReference>
<reference evidence="2 3" key="1">
    <citation type="journal article" date="2019" name="ISME J.">
        <title>Candidatus Macondimonas diazotrophica, a novel gammaproteobacterial genus dominating crude-oil-contaminated coastal sediments.</title>
        <authorList>
            <person name="Karthikeyan S."/>
            <person name="Konstantinidis K."/>
        </authorList>
    </citation>
    <scope>NUCLEOTIDE SEQUENCE [LARGE SCALE GENOMIC DNA]</scope>
    <source>
        <strain evidence="2 3">KTK01</strain>
    </source>
</reference>
<protein>
    <submittedName>
        <fullName evidence="2">Uncharacterized protein</fullName>
    </submittedName>
</protein>